<evidence type="ECO:0000313" key="2">
    <source>
        <dbReference type="EMBL" id="MBU2761247.1"/>
    </source>
</evidence>
<evidence type="ECO:0000256" key="1">
    <source>
        <dbReference type="SAM" id="MobiDB-lite"/>
    </source>
</evidence>
<dbReference type="Proteomes" id="UP000755654">
    <property type="component" value="Unassembled WGS sequence"/>
</dbReference>
<proteinExistence type="predicted"/>
<protein>
    <submittedName>
        <fullName evidence="2">Uncharacterized protein</fullName>
    </submittedName>
</protein>
<gene>
    <name evidence="2" type="ORF">HAP95_14010</name>
</gene>
<evidence type="ECO:0000313" key="3">
    <source>
        <dbReference type="Proteomes" id="UP000755654"/>
    </source>
</evidence>
<comment type="caution">
    <text evidence="2">The sequence shown here is derived from an EMBL/GenBank/DDBJ whole genome shotgun (WGS) entry which is preliminary data.</text>
</comment>
<sequence length="172" mass="18226">MNVVNMDSGLYPPDANSPQPGDDVHTDDYAIEERLAIQSEDDLPLDRGFDDVPGFEGMPDLTPAQHGAILHRIMYPAPDMGPYGAGVATEHPDGSMTIRYLPAMEITRPPVQPPAPATVTCGACAEFEPGKTPLGIGTCSRTANGLPPVASRGYGACFPIAPRSCPDHKELT</sequence>
<feature type="region of interest" description="Disordered" evidence="1">
    <location>
        <begin position="1"/>
        <end position="28"/>
    </location>
</feature>
<dbReference type="RefSeq" id="WP_215884771.1">
    <property type="nucleotide sequence ID" value="NZ_JAAOMP010000153.1"/>
</dbReference>
<accession>A0ABS6A1J9</accession>
<dbReference type="EMBL" id="JAAOMP010000153">
    <property type="protein sequence ID" value="MBU2761247.1"/>
    <property type="molecule type" value="Genomic_DNA"/>
</dbReference>
<keyword evidence="3" id="KW-1185">Reference proteome</keyword>
<reference evidence="2 3" key="1">
    <citation type="journal article" date="2021" name="ISME J.">
        <title>Genomic evolution of the class Acidithiobacillia: deep-branching Proteobacteria living in extreme acidic conditions.</title>
        <authorList>
            <person name="Moya-Beltran A."/>
            <person name="Beard S."/>
            <person name="Rojas-Villalobos C."/>
            <person name="Issotta F."/>
            <person name="Gallardo Y."/>
            <person name="Ulloa R."/>
            <person name="Giaveno A."/>
            <person name="Degli Esposti M."/>
            <person name="Johnson D.B."/>
            <person name="Quatrini R."/>
        </authorList>
    </citation>
    <scope>NUCLEOTIDE SEQUENCE [LARGE SCALE GENOMIC DNA]</scope>
    <source>
        <strain evidence="2 3">RW2</strain>
    </source>
</reference>
<name>A0ABS6A1J9_9PROT</name>
<organism evidence="2 3">
    <name type="scientific">Acidithiobacillus sulfurivorans</name>
    <dbReference type="NCBI Taxonomy" id="1958756"/>
    <lineage>
        <taxon>Bacteria</taxon>
        <taxon>Pseudomonadati</taxon>
        <taxon>Pseudomonadota</taxon>
        <taxon>Acidithiobacillia</taxon>
        <taxon>Acidithiobacillales</taxon>
        <taxon>Acidithiobacillaceae</taxon>
        <taxon>Acidithiobacillus</taxon>
    </lineage>
</organism>